<keyword evidence="2" id="KW-1185">Reference proteome</keyword>
<name>A0ACC0VCX8_9HYPO</name>
<evidence type="ECO:0000313" key="2">
    <source>
        <dbReference type="Proteomes" id="UP001163324"/>
    </source>
</evidence>
<protein>
    <submittedName>
        <fullName evidence="1">Uncharacterized protein</fullName>
    </submittedName>
</protein>
<dbReference type="Proteomes" id="UP001163324">
    <property type="component" value="Chromosome 1"/>
</dbReference>
<sequence length="313" mass="34854">MASGLNHDGSRVVPMRVIVCGVQRTGTLSIRHALYQLGLHDVYHMHTVRDNPTTDGPRWIRAFEAKYGDSNNSGDEKREADAASPLAKAEYWDDLLGSCQAVCDIPAALFGPELAAAYPSAKVVVLSRDPESWYASVLGSIHSNPSPWTGAKMLFSLAFDRETRSWARFGMAMRRLVFRYDHASEKEKALAWYEAQYAEFRERIPDDDEGDGNGRGEKRKLEYKIGDGWGPLCEHLDLPVPTVEDPATGELVEAPFPRLNDRQAFLQQMADKKSEMASRALDNVFWAVGRTVVAGSVVYAGYLGWKTRLGGRI</sequence>
<comment type="caution">
    <text evidence="1">The sequence shown here is derived from an EMBL/GenBank/DDBJ whole genome shotgun (WGS) entry which is preliminary data.</text>
</comment>
<reference evidence="1" key="1">
    <citation type="submission" date="2022-10" db="EMBL/GenBank/DDBJ databases">
        <title>Complete Genome of Trichothecium roseum strain YXFP-22015, a Plant Pathogen Isolated from Citrus.</title>
        <authorList>
            <person name="Wang Y."/>
            <person name="Zhu L."/>
        </authorList>
    </citation>
    <scope>NUCLEOTIDE SEQUENCE</scope>
    <source>
        <strain evidence="1">YXFP-22015</strain>
    </source>
</reference>
<evidence type="ECO:0000313" key="1">
    <source>
        <dbReference type="EMBL" id="KAI9903741.1"/>
    </source>
</evidence>
<dbReference type="EMBL" id="CM047940">
    <property type="protein sequence ID" value="KAI9903741.1"/>
    <property type="molecule type" value="Genomic_DNA"/>
</dbReference>
<gene>
    <name evidence="1" type="ORF">N3K66_000270</name>
</gene>
<organism evidence="1 2">
    <name type="scientific">Trichothecium roseum</name>
    <dbReference type="NCBI Taxonomy" id="47278"/>
    <lineage>
        <taxon>Eukaryota</taxon>
        <taxon>Fungi</taxon>
        <taxon>Dikarya</taxon>
        <taxon>Ascomycota</taxon>
        <taxon>Pezizomycotina</taxon>
        <taxon>Sordariomycetes</taxon>
        <taxon>Hypocreomycetidae</taxon>
        <taxon>Hypocreales</taxon>
        <taxon>Hypocreales incertae sedis</taxon>
        <taxon>Trichothecium</taxon>
    </lineage>
</organism>
<proteinExistence type="predicted"/>
<accession>A0ACC0VCX8</accession>